<evidence type="ECO:0000259" key="4">
    <source>
        <dbReference type="PROSITE" id="PS50600"/>
    </source>
</evidence>
<name>A0A8S1K094_9CILI</name>
<feature type="domain" description="Ubiquitin-like protease family profile" evidence="4">
    <location>
        <begin position="72"/>
        <end position="221"/>
    </location>
</feature>
<dbReference type="InterPro" id="IPR003653">
    <property type="entry name" value="Peptidase_C48_C"/>
</dbReference>
<comment type="caution">
    <text evidence="5">The sequence shown here is derived from an EMBL/GenBank/DDBJ whole genome shotgun (WGS) entry which is preliminary data.</text>
</comment>
<evidence type="ECO:0000256" key="3">
    <source>
        <dbReference type="ARBA" id="ARBA00022807"/>
    </source>
</evidence>
<dbReference type="GO" id="GO:0019784">
    <property type="term" value="F:deNEDDylase activity"/>
    <property type="evidence" value="ECO:0007669"/>
    <property type="project" value="InterPro"/>
</dbReference>
<evidence type="ECO:0000313" key="6">
    <source>
        <dbReference type="Proteomes" id="UP000692954"/>
    </source>
</evidence>
<reference evidence="5" key="1">
    <citation type="submission" date="2021-01" db="EMBL/GenBank/DDBJ databases">
        <authorList>
            <consortium name="Genoscope - CEA"/>
            <person name="William W."/>
        </authorList>
    </citation>
    <scope>NUCLEOTIDE SEQUENCE</scope>
</reference>
<dbReference type="GO" id="GO:0006508">
    <property type="term" value="P:proteolysis"/>
    <property type="evidence" value="ECO:0007669"/>
    <property type="project" value="UniProtKB-KW"/>
</dbReference>
<evidence type="ECO:0000256" key="1">
    <source>
        <dbReference type="ARBA" id="ARBA00022670"/>
    </source>
</evidence>
<accession>A0A8S1K094</accession>
<keyword evidence="6" id="KW-1185">Reference proteome</keyword>
<dbReference type="PANTHER" id="PTHR46468:SF1">
    <property type="entry name" value="SENTRIN-SPECIFIC PROTEASE 8"/>
    <property type="match status" value="1"/>
</dbReference>
<keyword evidence="3" id="KW-0788">Thiol protease</keyword>
<keyword evidence="1" id="KW-0645">Protease</keyword>
<dbReference type="Pfam" id="PF02902">
    <property type="entry name" value="Peptidase_C48"/>
    <property type="match status" value="1"/>
</dbReference>
<organism evidence="5 6">
    <name type="scientific">Paramecium sonneborni</name>
    <dbReference type="NCBI Taxonomy" id="65129"/>
    <lineage>
        <taxon>Eukaryota</taxon>
        <taxon>Sar</taxon>
        <taxon>Alveolata</taxon>
        <taxon>Ciliophora</taxon>
        <taxon>Intramacronucleata</taxon>
        <taxon>Oligohymenophorea</taxon>
        <taxon>Peniculida</taxon>
        <taxon>Parameciidae</taxon>
        <taxon>Paramecium</taxon>
    </lineage>
</organism>
<dbReference type="AlphaFoldDB" id="A0A8S1K094"/>
<evidence type="ECO:0000256" key="2">
    <source>
        <dbReference type="ARBA" id="ARBA00022801"/>
    </source>
</evidence>
<dbReference type="EMBL" id="CAJJDN010000002">
    <property type="protein sequence ID" value="CAD8046899.1"/>
    <property type="molecule type" value="Genomic_DNA"/>
</dbReference>
<dbReference type="PROSITE" id="PS50600">
    <property type="entry name" value="ULP_PROTEASE"/>
    <property type="match status" value="1"/>
</dbReference>
<dbReference type="InterPro" id="IPR044613">
    <property type="entry name" value="Nep1/2-like"/>
</dbReference>
<gene>
    <name evidence="5" type="ORF">PSON_ATCC_30995.1.T0020122</name>
</gene>
<proteinExistence type="predicted"/>
<dbReference type="OrthoDB" id="302174at2759"/>
<dbReference type="Proteomes" id="UP000692954">
    <property type="component" value="Unassembled WGS sequence"/>
</dbReference>
<dbReference type="GO" id="GO:0000338">
    <property type="term" value="P:protein deneddylation"/>
    <property type="evidence" value="ECO:0007669"/>
    <property type="project" value="TreeGrafter"/>
</dbReference>
<dbReference type="PANTHER" id="PTHR46468">
    <property type="entry name" value="SENTRIN-SPECIFIC PROTEASE 8"/>
    <property type="match status" value="1"/>
</dbReference>
<evidence type="ECO:0000313" key="5">
    <source>
        <dbReference type="EMBL" id="CAD8046899.1"/>
    </source>
</evidence>
<keyword evidence="2" id="KW-0378">Hydrolase</keyword>
<sequence length="257" mass="30632">MEDQYQDINKKLDELQLESQEILEIKNEGNQIPQIIDEDYEIAIKLVYSTLTKKQREFYNLITEMEYKKVIAALKTQNYSRLKPHVWLNDEIINNFTKLLDFNNGTVILNSYQFDLLIKADDTKFKRIVQRAKIDQNTKQILAPFNQNNVHWYTFQIDFEQYVITIYDSMTRSNYPQLFQELLGLAQRIKNNEYELKVGNCPQQSNTHDCGVFTLKNIWILSKYPKAKLKSFYDQSTIFYDRIQICHSLLQQKIDKV</sequence>
<dbReference type="GO" id="GO:0008234">
    <property type="term" value="F:cysteine-type peptidase activity"/>
    <property type="evidence" value="ECO:0007669"/>
    <property type="project" value="UniProtKB-KW"/>
</dbReference>
<protein>
    <recommendedName>
        <fullName evidence="4">Ubiquitin-like protease family profile domain-containing protein</fullName>
    </recommendedName>
</protein>